<evidence type="ECO:0000256" key="5">
    <source>
        <dbReference type="ARBA" id="ARBA00023136"/>
    </source>
</evidence>
<evidence type="ECO:0000256" key="7">
    <source>
        <dbReference type="SAM" id="MobiDB-lite"/>
    </source>
</evidence>
<dbReference type="GO" id="GO:1990961">
    <property type="term" value="P:xenobiotic detoxification by transmembrane export across the plasma membrane"/>
    <property type="evidence" value="ECO:0007669"/>
    <property type="project" value="InterPro"/>
</dbReference>
<dbReference type="GO" id="GO:0016020">
    <property type="term" value="C:membrane"/>
    <property type="evidence" value="ECO:0007669"/>
    <property type="project" value="UniProtKB-SubCell"/>
</dbReference>
<feature type="transmembrane region" description="Helical" evidence="6">
    <location>
        <begin position="430"/>
        <end position="451"/>
    </location>
</feature>
<protein>
    <recommendedName>
        <fullName evidence="6">Protein DETOXIFICATION</fullName>
    </recommendedName>
    <alternativeName>
        <fullName evidence="6">Multidrug and toxic compound extrusion protein</fullName>
    </alternativeName>
</protein>
<evidence type="ECO:0000256" key="4">
    <source>
        <dbReference type="ARBA" id="ARBA00022989"/>
    </source>
</evidence>
<evidence type="ECO:0000256" key="1">
    <source>
        <dbReference type="ARBA" id="ARBA00004141"/>
    </source>
</evidence>
<comment type="subcellular location">
    <subcellularLocation>
        <location evidence="1">Membrane</location>
        <topology evidence="1">Multi-pass membrane protein</topology>
    </subcellularLocation>
</comment>
<reference evidence="8 9" key="1">
    <citation type="submission" date="2024-04" db="EMBL/GenBank/DDBJ databases">
        <authorList>
            <person name="Fracassetti M."/>
        </authorList>
    </citation>
    <scope>NUCLEOTIDE SEQUENCE [LARGE SCALE GENOMIC DNA]</scope>
</reference>
<dbReference type="EMBL" id="OZ034818">
    <property type="protein sequence ID" value="CAL1390600.1"/>
    <property type="molecule type" value="Genomic_DNA"/>
</dbReference>
<dbReference type="Pfam" id="PF01554">
    <property type="entry name" value="MatE"/>
    <property type="match status" value="2"/>
</dbReference>
<dbReference type="NCBIfam" id="TIGR00797">
    <property type="entry name" value="matE"/>
    <property type="match status" value="1"/>
</dbReference>
<dbReference type="PANTHER" id="PTHR11206">
    <property type="entry name" value="MULTIDRUG RESISTANCE PROTEIN"/>
    <property type="match status" value="1"/>
</dbReference>
<evidence type="ECO:0000313" key="8">
    <source>
        <dbReference type="EMBL" id="CAL1390600.1"/>
    </source>
</evidence>
<evidence type="ECO:0000313" key="9">
    <source>
        <dbReference type="Proteomes" id="UP001497516"/>
    </source>
</evidence>
<keyword evidence="5 6" id="KW-0472">Membrane</keyword>
<organism evidence="8 9">
    <name type="scientific">Linum trigynum</name>
    <dbReference type="NCBI Taxonomy" id="586398"/>
    <lineage>
        <taxon>Eukaryota</taxon>
        <taxon>Viridiplantae</taxon>
        <taxon>Streptophyta</taxon>
        <taxon>Embryophyta</taxon>
        <taxon>Tracheophyta</taxon>
        <taxon>Spermatophyta</taxon>
        <taxon>Magnoliopsida</taxon>
        <taxon>eudicotyledons</taxon>
        <taxon>Gunneridae</taxon>
        <taxon>Pentapetalae</taxon>
        <taxon>rosids</taxon>
        <taxon>fabids</taxon>
        <taxon>Malpighiales</taxon>
        <taxon>Linaceae</taxon>
        <taxon>Linum</taxon>
    </lineage>
</organism>
<accession>A0AAV2EXB6</accession>
<feature type="transmembrane region" description="Helical" evidence="6">
    <location>
        <begin position="315"/>
        <end position="333"/>
    </location>
</feature>
<name>A0AAV2EXB6_9ROSI</name>
<feature type="transmembrane region" description="Helical" evidence="6">
    <location>
        <begin position="236"/>
        <end position="255"/>
    </location>
</feature>
<feature type="transmembrane region" description="Helical" evidence="6">
    <location>
        <begin position="397"/>
        <end position="418"/>
    </location>
</feature>
<feature type="transmembrane region" description="Helical" evidence="6">
    <location>
        <begin position="354"/>
        <end position="377"/>
    </location>
</feature>
<keyword evidence="4 6" id="KW-1133">Transmembrane helix</keyword>
<proteinExistence type="inferred from homology"/>
<feature type="transmembrane region" description="Helical" evidence="6">
    <location>
        <begin position="201"/>
        <end position="224"/>
    </location>
</feature>
<feature type="compositionally biased region" description="Basic and acidic residues" evidence="7">
    <location>
        <begin position="1"/>
        <end position="12"/>
    </location>
</feature>
<feature type="transmembrane region" description="Helical" evidence="6">
    <location>
        <begin position="58"/>
        <end position="81"/>
    </location>
</feature>
<feature type="transmembrane region" description="Helical" evidence="6">
    <location>
        <begin position="276"/>
        <end position="295"/>
    </location>
</feature>
<evidence type="ECO:0000256" key="3">
    <source>
        <dbReference type="ARBA" id="ARBA00022692"/>
    </source>
</evidence>
<dbReference type="AlphaFoldDB" id="A0AAV2EXB6"/>
<gene>
    <name evidence="8" type="ORF">LTRI10_LOCUS31374</name>
</gene>
<evidence type="ECO:0000256" key="6">
    <source>
        <dbReference type="RuleBase" id="RU004914"/>
    </source>
</evidence>
<feature type="region of interest" description="Disordered" evidence="7">
    <location>
        <begin position="1"/>
        <end position="40"/>
    </location>
</feature>
<feature type="transmembrane region" description="Helical" evidence="6">
    <location>
        <begin position="172"/>
        <end position="189"/>
    </location>
</feature>
<dbReference type="InterPro" id="IPR045069">
    <property type="entry name" value="MATE_euk"/>
</dbReference>
<feature type="transmembrane region" description="Helical" evidence="6">
    <location>
        <begin position="457"/>
        <end position="478"/>
    </location>
</feature>
<dbReference type="Proteomes" id="UP001497516">
    <property type="component" value="Chromosome 5"/>
</dbReference>
<evidence type="ECO:0000256" key="2">
    <source>
        <dbReference type="ARBA" id="ARBA00010199"/>
    </source>
</evidence>
<dbReference type="InterPro" id="IPR002528">
    <property type="entry name" value="MATE_fam"/>
</dbReference>
<sequence length="510" mass="55246">MSDSSKSIHEEQQLETPLLVGDRRRHHPPPEDDDDATTTTTTTWQAELVRELKRQMKVAGPLVVVSFLQYSLQLISVMFVGRLGQLALSSASMATSFAGVTGFGFMMGMGGALETLCGQAYGSAQHHHLLGLHLQRALIITTILSIPISLLWAYTARIFLFLGQDPQISRGAGLYARILIPSILPYGFLQCQLRFLQAQNLVSPLILSTGLATVFHVGLCWALIFRLGFGNEGAALSVAVSYWVNVVVLGIYIGFSPSCRMTWTGFSWDGVRGLCGFLRLGVPSALMVCLELWSYEFLVFMSGLLPNPMLETSMMSLSISTTSVAFRISFGLGSAVSTRVSNELGAGRQNAALVAVRAGTFLSMAQGLCLSLILISVRDVWGFLYTNDQQLAAYMARVIPVLALSNFMDAMQAVFSGVARGCGWQVIGTYVNLGAYYLAGLPAAMVLAFVFGFRGMGLWMGIICGSSLQACLLFAITMNTNWGKQVKKAKERLYASSYLSTETTGAATIP</sequence>
<dbReference type="GO" id="GO:0015297">
    <property type="term" value="F:antiporter activity"/>
    <property type="evidence" value="ECO:0007669"/>
    <property type="project" value="InterPro"/>
</dbReference>
<feature type="transmembrane region" description="Helical" evidence="6">
    <location>
        <begin position="93"/>
        <end position="116"/>
    </location>
</feature>
<keyword evidence="3 6" id="KW-0812">Transmembrane</keyword>
<dbReference type="GO" id="GO:0042910">
    <property type="term" value="F:xenobiotic transmembrane transporter activity"/>
    <property type="evidence" value="ECO:0007669"/>
    <property type="project" value="InterPro"/>
</dbReference>
<dbReference type="CDD" id="cd13132">
    <property type="entry name" value="MATE_eukaryotic"/>
    <property type="match status" value="1"/>
</dbReference>
<comment type="similarity">
    <text evidence="2 6">Belongs to the multi antimicrobial extrusion (MATE) (TC 2.A.66.1) family.</text>
</comment>
<feature type="transmembrane region" description="Helical" evidence="6">
    <location>
        <begin position="137"/>
        <end position="160"/>
    </location>
</feature>
<keyword evidence="9" id="KW-1185">Reference proteome</keyword>